<dbReference type="PANTHER" id="PTHR11516">
    <property type="entry name" value="PYRUVATE DEHYDROGENASE E1 COMPONENT, ALPHA SUBUNIT BACTERIAL AND ORGANELLAR"/>
    <property type="match status" value="1"/>
</dbReference>
<dbReference type="GO" id="GO:0006086">
    <property type="term" value="P:pyruvate decarboxylation to acetyl-CoA"/>
    <property type="evidence" value="ECO:0007669"/>
    <property type="project" value="TreeGrafter"/>
</dbReference>
<evidence type="ECO:0000256" key="1">
    <source>
        <dbReference type="ARBA" id="ARBA00001964"/>
    </source>
</evidence>
<dbReference type="CDD" id="cd02000">
    <property type="entry name" value="TPP_E1_PDC_ADC_BCADC"/>
    <property type="match status" value="1"/>
</dbReference>
<reference evidence="5 6" key="1">
    <citation type="submission" date="2018-12" db="EMBL/GenBank/DDBJ databases">
        <title>The genome sequences of Variovorax guangxiensis DSM 27352.</title>
        <authorList>
            <person name="Gao J."/>
            <person name="Sun J."/>
        </authorList>
    </citation>
    <scope>NUCLEOTIDE SEQUENCE [LARGE SCALE GENOMIC DNA]</scope>
    <source>
        <strain evidence="5 6">DSM 27352</strain>
    </source>
</reference>
<organism evidence="5 6">
    <name type="scientific">Variovorax guangxiensis</name>
    <dbReference type="NCBI Taxonomy" id="1775474"/>
    <lineage>
        <taxon>Bacteria</taxon>
        <taxon>Pseudomonadati</taxon>
        <taxon>Pseudomonadota</taxon>
        <taxon>Betaproteobacteria</taxon>
        <taxon>Burkholderiales</taxon>
        <taxon>Comamonadaceae</taxon>
        <taxon>Variovorax</taxon>
    </lineage>
</organism>
<accession>A0A433MGQ1</accession>
<dbReference type="Gene3D" id="3.40.50.970">
    <property type="match status" value="1"/>
</dbReference>
<evidence type="ECO:0000259" key="4">
    <source>
        <dbReference type="Pfam" id="PF00676"/>
    </source>
</evidence>
<dbReference type="RefSeq" id="WP_126021218.1">
    <property type="nucleotide sequence ID" value="NZ_RXFT01000002.1"/>
</dbReference>
<dbReference type="AlphaFoldDB" id="A0A433MGQ1"/>
<evidence type="ECO:0000256" key="3">
    <source>
        <dbReference type="ARBA" id="ARBA00023052"/>
    </source>
</evidence>
<evidence type="ECO:0000256" key="2">
    <source>
        <dbReference type="ARBA" id="ARBA00023002"/>
    </source>
</evidence>
<dbReference type="OrthoDB" id="9766715at2"/>
<evidence type="ECO:0000313" key="5">
    <source>
        <dbReference type="EMBL" id="RUR67057.1"/>
    </source>
</evidence>
<sequence>MDSSISGSAVHGAHGTAVALYRVMVRIRAFENAAETASQGGVSAYGQQAAGAAKVRGPLHLSTGQEAVPAGVCAHLRAADYLTSTHRGHGHTLAKGADLARMMCELFGKATGFNGGKGGSMHIADFSVGMLGANGVVAAGLPIAVGAAHAQKLLNKGDDITVCFFGDGAINRGPFLEALNWARVYELPVLFVCEDNRWSATTASGPMTAGEGASARAESLGIASTQVDGNDVFAVHAAAAKLVAQVRSGGGPRLLHALTYRVKGHVSVDVAAYRDPAELAAALETDPIARARAHLLSAGVAASALDAIENAARDEVDTALAIADAAPWPEPAAAFTDVQTVGEGQWR</sequence>
<dbReference type="PANTHER" id="PTHR11516:SF60">
    <property type="entry name" value="PYRUVATE DEHYDROGENASE E1 COMPONENT SUBUNIT ALPHA"/>
    <property type="match status" value="1"/>
</dbReference>
<dbReference type="GO" id="GO:0004739">
    <property type="term" value="F:pyruvate dehydrogenase (acetyl-transferring) activity"/>
    <property type="evidence" value="ECO:0007669"/>
    <property type="project" value="TreeGrafter"/>
</dbReference>
<name>A0A433MGQ1_9BURK</name>
<evidence type="ECO:0000313" key="6">
    <source>
        <dbReference type="Proteomes" id="UP000281118"/>
    </source>
</evidence>
<dbReference type="SUPFAM" id="SSF52518">
    <property type="entry name" value="Thiamin diphosphate-binding fold (THDP-binding)"/>
    <property type="match status" value="1"/>
</dbReference>
<dbReference type="EMBL" id="RXFT01000002">
    <property type="protein sequence ID" value="RUR67057.1"/>
    <property type="molecule type" value="Genomic_DNA"/>
</dbReference>
<comment type="caution">
    <text evidence="5">The sequence shown here is derived from an EMBL/GenBank/DDBJ whole genome shotgun (WGS) entry which is preliminary data.</text>
</comment>
<comment type="cofactor">
    <cofactor evidence="1">
        <name>thiamine diphosphate</name>
        <dbReference type="ChEBI" id="CHEBI:58937"/>
    </cofactor>
</comment>
<dbReference type="InterPro" id="IPR050642">
    <property type="entry name" value="PDH_E1_Alpha_Subunit"/>
</dbReference>
<dbReference type="Proteomes" id="UP000281118">
    <property type="component" value="Unassembled WGS sequence"/>
</dbReference>
<keyword evidence="3" id="KW-0786">Thiamine pyrophosphate</keyword>
<feature type="domain" description="Dehydrogenase E1 component" evidence="4">
    <location>
        <begin position="51"/>
        <end position="331"/>
    </location>
</feature>
<protein>
    <submittedName>
        <fullName evidence="5">Thiamine pyrophosphate-dependent dehydrogenase E1 component subunit alpha</fullName>
    </submittedName>
</protein>
<gene>
    <name evidence="5" type="ORF">EJP67_08265</name>
</gene>
<keyword evidence="2" id="KW-0560">Oxidoreductase</keyword>
<dbReference type="Pfam" id="PF00676">
    <property type="entry name" value="E1_dh"/>
    <property type="match status" value="1"/>
</dbReference>
<proteinExistence type="predicted"/>
<dbReference type="InterPro" id="IPR029061">
    <property type="entry name" value="THDP-binding"/>
</dbReference>
<dbReference type="InterPro" id="IPR001017">
    <property type="entry name" value="DH_E1"/>
</dbReference>